<dbReference type="EMBL" id="RCSS01000327">
    <property type="protein sequence ID" value="RVD92049.1"/>
    <property type="molecule type" value="Genomic_DNA"/>
</dbReference>
<keyword evidence="3" id="KW-1185">Reference proteome</keyword>
<comment type="caution">
    <text evidence="2">The sequence shown here is derived from an EMBL/GenBank/DDBJ whole genome shotgun (WGS) entry which is preliminary data.</text>
</comment>
<keyword evidence="1" id="KW-0812">Transmembrane</keyword>
<dbReference type="OrthoDB" id="2188195at2759"/>
<dbReference type="Proteomes" id="UP000282876">
    <property type="component" value="Unassembled WGS sequence"/>
</dbReference>
<gene>
    <name evidence="2" type="ORF">TUBRATIS_14550</name>
</gene>
<organism evidence="2 3">
    <name type="scientific">Tubulinosema ratisbonensis</name>
    <dbReference type="NCBI Taxonomy" id="291195"/>
    <lineage>
        <taxon>Eukaryota</taxon>
        <taxon>Fungi</taxon>
        <taxon>Fungi incertae sedis</taxon>
        <taxon>Microsporidia</taxon>
        <taxon>Tubulinosematoidea</taxon>
        <taxon>Tubulinosematidae</taxon>
        <taxon>Tubulinosema</taxon>
    </lineage>
</organism>
<dbReference type="AlphaFoldDB" id="A0A437ALU8"/>
<protein>
    <submittedName>
        <fullName evidence="2">Uncharacterized protein</fullName>
    </submittedName>
</protein>
<keyword evidence="1" id="KW-1133">Transmembrane helix</keyword>
<evidence type="ECO:0000256" key="1">
    <source>
        <dbReference type="SAM" id="Phobius"/>
    </source>
</evidence>
<keyword evidence="1" id="KW-0472">Membrane</keyword>
<evidence type="ECO:0000313" key="2">
    <source>
        <dbReference type="EMBL" id="RVD92049.1"/>
    </source>
</evidence>
<dbReference type="VEuPathDB" id="MicrosporidiaDB:TUBRATIS_14550"/>
<reference evidence="2 3" key="1">
    <citation type="submission" date="2018-10" db="EMBL/GenBank/DDBJ databases">
        <title>Draft genome sequence of the microsporidian Tubulinosema ratisbonensis.</title>
        <authorList>
            <person name="Polonais V."/>
            <person name="Peyretaillade E."/>
            <person name="Niehus S."/>
            <person name="Wawrzyniak I."/>
            <person name="Franchet A."/>
            <person name="Gaspin C."/>
            <person name="Reichstadt M."/>
            <person name="Belser C."/>
            <person name="Labadie K."/>
            <person name="Delbac F."/>
            <person name="Ferrandon D."/>
        </authorList>
    </citation>
    <scope>NUCLEOTIDE SEQUENCE [LARGE SCALE GENOMIC DNA]</scope>
    <source>
        <strain evidence="2 3">Franzen</strain>
    </source>
</reference>
<accession>A0A437ALU8</accession>
<name>A0A437ALU8_9MICR</name>
<feature type="transmembrane region" description="Helical" evidence="1">
    <location>
        <begin position="6"/>
        <end position="22"/>
    </location>
</feature>
<proteinExistence type="predicted"/>
<sequence>MRKGIVYGLTILITMILLGTFIKMGGVKKVLSYVENAARKSVVGAVYQTAEFFERQKNKVVSGVKETILRKIDEKALRNYSDYYGIPIEELLLIPKEQLPKDGVFGFAARPDYDPNFSIRHNFKNCRELLDEIDKTIFEKGFDYTELAEVFHKKLLQNNLKNHTFMNYDMHQELSMRNEKIKKAFEGNKVVGMIFDANYLSTDTLIRDACLTAKCLNICTKFQKRSTARNNDAEMCLSLWKLNVENRKVMVLGNSYAYTTENGIFVEVVPLGLNCIEEFESVLDSEDSIIIYISQYYRELAKMLSSKGCETCFFPICMPCYDPAKISCAKIRLHSQERDALDILRMSLKGSILGLMDAMHNYPNINFIICNHETQ</sequence>
<evidence type="ECO:0000313" key="3">
    <source>
        <dbReference type="Proteomes" id="UP000282876"/>
    </source>
</evidence>